<keyword evidence="4" id="KW-1185">Reference proteome</keyword>
<dbReference type="Pfam" id="PF03703">
    <property type="entry name" value="bPH_2"/>
    <property type="match status" value="1"/>
</dbReference>
<feature type="transmembrane region" description="Helical" evidence="1">
    <location>
        <begin position="27"/>
        <end position="47"/>
    </location>
</feature>
<keyword evidence="1" id="KW-0812">Transmembrane</keyword>
<dbReference type="PANTHER" id="PTHR37938">
    <property type="entry name" value="BLL0215 PROTEIN"/>
    <property type="match status" value="1"/>
</dbReference>
<gene>
    <name evidence="3" type="ORF">B1756_18550</name>
</gene>
<evidence type="ECO:0000313" key="4">
    <source>
        <dbReference type="Proteomes" id="UP000250088"/>
    </source>
</evidence>
<dbReference type="KEGG" id="naj:B1756_18550"/>
<feature type="domain" description="YdbS-like PH" evidence="2">
    <location>
        <begin position="44"/>
        <end position="117"/>
    </location>
</feature>
<dbReference type="InterPro" id="IPR005182">
    <property type="entry name" value="YdbS-like_PH"/>
</dbReference>
<dbReference type="AlphaFoldDB" id="A0A2Z2I0I3"/>
<evidence type="ECO:0000313" key="3">
    <source>
        <dbReference type="EMBL" id="ARS91937.1"/>
    </source>
</evidence>
<evidence type="ECO:0000256" key="1">
    <source>
        <dbReference type="SAM" id="Phobius"/>
    </source>
</evidence>
<dbReference type="EMBL" id="CP019893">
    <property type="protein sequence ID" value="ARS91937.1"/>
    <property type="molecule type" value="Genomic_DNA"/>
</dbReference>
<dbReference type="Proteomes" id="UP000250088">
    <property type="component" value="Chromosome"/>
</dbReference>
<keyword evidence="1" id="KW-0472">Membrane</keyword>
<organism evidence="3 4">
    <name type="scientific">Natrarchaeobaculum aegyptiacum</name>
    <dbReference type="NCBI Taxonomy" id="745377"/>
    <lineage>
        <taxon>Archaea</taxon>
        <taxon>Methanobacteriati</taxon>
        <taxon>Methanobacteriota</taxon>
        <taxon>Stenosarchaea group</taxon>
        <taxon>Halobacteria</taxon>
        <taxon>Halobacteriales</taxon>
        <taxon>Natrialbaceae</taxon>
        <taxon>Natrarchaeobaculum</taxon>
    </lineage>
</organism>
<accession>A0A2Z2I0I3</accession>
<sequence>MALGVVVSLAVVGAVVLEAVSPLAVGLIPFVAIPALWAALGISRTAYAITSQRIAIRTGVLGVSVTTVGLERVQNTAVSQHPLGTLIGYGTVTIETASGTELTFRNVDAPNAVHERIDRRRDRRASSDVPGSREDWLAVREEVRGWRRALERRG</sequence>
<keyword evidence="1" id="KW-1133">Transmembrane helix</keyword>
<proteinExistence type="predicted"/>
<evidence type="ECO:0000259" key="2">
    <source>
        <dbReference type="Pfam" id="PF03703"/>
    </source>
</evidence>
<dbReference type="PANTHER" id="PTHR37938:SF1">
    <property type="entry name" value="BLL0215 PROTEIN"/>
    <property type="match status" value="1"/>
</dbReference>
<protein>
    <recommendedName>
        <fullName evidence="2">YdbS-like PH domain-containing protein</fullName>
    </recommendedName>
</protein>
<name>A0A2Z2I0I3_9EURY</name>
<reference evidence="4" key="1">
    <citation type="submission" date="2017-02" db="EMBL/GenBank/DDBJ databases">
        <title>Natronthermophilus aegyptiacus gen. nov.,sp. nov., an aerobic, extremely halophilic alkalithermophilic archaeon isolated from the athalassohaline Wadi An Natrun, Egypt.</title>
        <authorList>
            <person name="Zhao B."/>
        </authorList>
    </citation>
    <scope>NUCLEOTIDE SEQUENCE [LARGE SCALE GENOMIC DNA]</scope>
    <source>
        <strain evidence="4">JW/NM-HA 15</strain>
    </source>
</reference>